<feature type="region of interest" description="Disordered" evidence="7">
    <location>
        <begin position="927"/>
        <end position="958"/>
    </location>
</feature>
<dbReference type="PROSITE" id="PS50105">
    <property type="entry name" value="SAM_DOMAIN"/>
    <property type="match status" value="1"/>
</dbReference>
<dbReference type="RefSeq" id="XP_012337117.1">
    <property type="nucleotide sequence ID" value="XM_012481694.1"/>
</dbReference>
<dbReference type="GeneID" id="24269398"/>
<dbReference type="Gene3D" id="1.10.150.50">
    <property type="entry name" value="Transcription Factor, Ets-1"/>
    <property type="match status" value="1"/>
</dbReference>
<dbReference type="InterPro" id="IPR001660">
    <property type="entry name" value="SAM"/>
</dbReference>
<dbReference type="Pfam" id="PF07647">
    <property type="entry name" value="SAM_2"/>
    <property type="match status" value="1"/>
</dbReference>
<feature type="compositionally biased region" description="Basic and acidic residues" evidence="7">
    <location>
        <begin position="93"/>
        <end position="104"/>
    </location>
</feature>
<keyword evidence="5 6" id="KW-0067">ATP-binding</keyword>
<keyword evidence="1" id="KW-0723">Serine/threonine-protein kinase</keyword>
<dbReference type="Gene3D" id="3.30.200.20">
    <property type="entry name" value="Phosphorylase Kinase, domain 1"/>
    <property type="match status" value="1"/>
</dbReference>
<feature type="compositionally biased region" description="Acidic residues" evidence="7">
    <location>
        <begin position="183"/>
        <end position="197"/>
    </location>
</feature>
<feature type="compositionally biased region" description="Polar residues" evidence="7">
    <location>
        <begin position="729"/>
        <end position="743"/>
    </location>
</feature>
<protein>
    <submittedName>
        <fullName evidence="10">TKL/MLK protein kinase</fullName>
    </submittedName>
</protein>
<dbReference type="InterPro" id="IPR008271">
    <property type="entry name" value="Ser/Thr_kinase_AS"/>
</dbReference>
<feature type="compositionally biased region" description="Polar residues" evidence="7">
    <location>
        <begin position="356"/>
        <end position="366"/>
    </location>
</feature>
<evidence type="ECO:0000313" key="11">
    <source>
        <dbReference type="Proteomes" id="UP000054561"/>
    </source>
</evidence>
<dbReference type="Pfam" id="PF07714">
    <property type="entry name" value="PK_Tyr_Ser-Thr"/>
    <property type="match status" value="1"/>
</dbReference>
<dbReference type="PROSITE" id="PS50011">
    <property type="entry name" value="PROTEIN_KINASE_DOM"/>
    <property type="match status" value="1"/>
</dbReference>
<dbReference type="InterPro" id="IPR011009">
    <property type="entry name" value="Kinase-like_dom_sf"/>
</dbReference>
<evidence type="ECO:0000256" key="7">
    <source>
        <dbReference type="SAM" id="MobiDB-lite"/>
    </source>
</evidence>
<dbReference type="SUPFAM" id="SSF47769">
    <property type="entry name" value="SAM/Pointed domain"/>
    <property type="match status" value="1"/>
</dbReference>
<evidence type="ECO:0000259" key="9">
    <source>
        <dbReference type="PROSITE" id="PS50105"/>
    </source>
</evidence>
<dbReference type="GO" id="GO:0004674">
    <property type="term" value="F:protein serine/threonine kinase activity"/>
    <property type="evidence" value="ECO:0007669"/>
    <property type="project" value="UniProtKB-KW"/>
</dbReference>
<dbReference type="Gene3D" id="1.10.510.10">
    <property type="entry name" value="Transferase(Phosphotransferase) domain 1"/>
    <property type="match status" value="1"/>
</dbReference>
<proteinExistence type="predicted"/>
<dbReference type="SMART" id="SM00220">
    <property type="entry name" value="S_TKc"/>
    <property type="match status" value="1"/>
</dbReference>
<dbReference type="InterPro" id="IPR000719">
    <property type="entry name" value="Prot_kinase_dom"/>
</dbReference>
<dbReference type="PROSITE" id="PS00108">
    <property type="entry name" value="PROTEIN_KINASE_ST"/>
    <property type="match status" value="1"/>
</dbReference>
<sequence>MNELYPGVSRKLFWNSDKLFYDNIRNLDERLNVNDNFNENKYEQLYREKYARNKRRFKTEPPKNICEEGNSKFYPSFFNSIFKSLSRNVVSSEEDKQGEEDAKDKKKTSSRHSNHSGDVTLPDLDKGDSPRVSPQSTNNVAHVKSDVDESFLVKNTGEGKPGEPAGGGRRRYTYGSKRGVASSEEEEEEELQTEGESGEVKRAEASSSPYRSGEWRSGEYRTGGVPREGVKRMEQNRGAQKTASSARLVNSDVISDVFLKKNVKSLVVHDTGGIDIELIENENPEFLYHTYTGNRISNMYYAYDDSIKSKEYCDDKKINRFNSTFSRRENGTMRESTSREGCFVRELITTGEVSPRASSVKESSAYNGRRENKQNTSHNKSELSTDSNNSKRCDEQSYTKKSEMEEKVSSWSNEVYHYDSCNTYEGNRNKGTSNWSGERNKVFASYSSVSSISVNTLEKDKGKKYHYIGETMNNVRNGWGMLIYNDRVIFEGEYKMNNAIGYFIKYNEYSTEIGFRSPLSIKSVVIMSDSDNFIIQNKCENLESVKSDEMGASQNGTPKLEGNDSLEVAIKGKEGGLLNCEGNVGAFCETRSYMEKSEINLSCPQKFPTISNYMRLSDYRRTPGVFTTPNSNKLYKENVLMNNLLNSIKDTECSTKKKEEVGGKAKNLTVVSSYIRRNSKHRTTPARSINYLKPPMMHLIKNNIILNKNSFLKNDKSASSRKRKEQKTTMHCSTPMSIIVTSFDTDDESGSSENDAHGGNDTPGKNEEKETCSAENGTTLSGAQPVTVLSERDAALEHGKQFGRGDLKKNGLTLLNLENNNHVKGIHLGNEDDETNHFSNNDEKAEGGYAVHSGVVSTDYQEENVEGFFKGKKRRTKNRASFTNAEGSVAGSAAIEGSVGVYTEDTNKGTVGKTYKHVDRADVAMRGEEEAERRAHFGMEASDEAETEEHAEGEGNGQNKLNIVITDQYRNLLCDNINNDNFVIKNNEIKTFEEFMESQGEYKAGGRDEWREAMRDPSAGADYQGGGDGSSLKTTIRGDLSAKCKTEQNEQDEKKEKLHFGHPDKAYIRRRLRGATFPETHDDRQKNCFLFIDDYLTSNDDKFNLINEDVKLRASDYNKWSVNMLYNFLKMIGLKKEAYLFKIHKIRGYHILKLTDKELKRLNINNSYVRKFVLSVFRFLVNSMDSADPLSLNFNTNRKFSFNKIRTICNSDIIILNKVGGGSYAQVFRAKYKGKYVACKLFLYNPKDMSEESYCESYISTPRSSHQYIFPKIAPNLTVFDENHFGDKGILPSYSGQSDTAEGANQCGGSNMAGMQSAQRARCDSGGGSTEGEELHKDDSLYALSGKKKGNEGEGKNVNSTSYTLQRNKKIKKMANLEIFRYFPTPVKYRNYEAKILYSLQGCNHVIKLLGVCSLREGEESLILEYCAGGSLEKYIYMDEKKKNGAYKRHLSRPKIVKIFQQVAEGMHNVHSKHFFHRDLKLSNILLDANQDAVISDFGLSTHFSLNDSPTAYAMYGNVFYAAPEVLKGEGFFKESDVWSFGVSLWEALTRKIAYDGMSASESFCKISAGELVLPIPRDLPLELSELLRSMLEYDFTKRPLFDVIARRLERIRLDAHEKLHVDIQSFFYG</sequence>
<dbReference type="InterPro" id="IPR051681">
    <property type="entry name" value="Ser/Thr_Kinases-Pseudokinases"/>
</dbReference>
<keyword evidence="3 6" id="KW-0547">Nucleotide-binding</keyword>
<feature type="region of interest" description="Disordered" evidence="7">
    <location>
        <begin position="354"/>
        <end position="405"/>
    </location>
</feature>
<feature type="binding site" evidence="6">
    <location>
        <position position="1240"/>
    </location>
    <ligand>
        <name>ATP</name>
        <dbReference type="ChEBI" id="CHEBI:30616"/>
    </ligand>
</feature>
<dbReference type="OrthoDB" id="371082at2759"/>
<dbReference type="VEuPathDB" id="PlasmoDB:AK88_04084"/>
<organism evidence="10 11">
    <name type="scientific">Plasmodium fragile</name>
    <dbReference type="NCBI Taxonomy" id="5857"/>
    <lineage>
        <taxon>Eukaryota</taxon>
        <taxon>Sar</taxon>
        <taxon>Alveolata</taxon>
        <taxon>Apicomplexa</taxon>
        <taxon>Aconoidasida</taxon>
        <taxon>Haemosporida</taxon>
        <taxon>Plasmodiidae</taxon>
        <taxon>Plasmodium</taxon>
        <taxon>Plasmodium (Plasmodium)</taxon>
    </lineage>
</organism>
<dbReference type="OMA" id="FCNSDKL"/>
<gene>
    <name evidence="10" type="ORF">AK88_04084</name>
</gene>
<feature type="domain" description="SAM" evidence="9">
    <location>
        <begin position="1120"/>
        <end position="1183"/>
    </location>
</feature>
<feature type="compositionally biased region" description="Basic residues" evidence="7">
    <location>
        <begin position="105"/>
        <end position="114"/>
    </location>
</feature>
<evidence type="ECO:0000256" key="4">
    <source>
        <dbReference type="ARBA" id="ARBA00022777"/>
    </source>
</evidence>
<evidence type="ECO:0000256" key="5">
    <source>
        <dbReference type="ARBA" id="ARBA00022840"/>
    </source>
</evidence>
<feature type="compositionally biased region" description="Polar residues" evidence="7">
    <location>
        <begin position="773"/>
        <end position="784"/>
    </location>
</feature>
<evidence type="ECO:0000256" key="6">
    <source>
        <dbReference type="PROSITE-ProRule" id="PRU10141"/>
    </source>
</evidence>
<evidence type="ECO:0000256" key="2">
    <source>
        <dbReference type="ARBA" id="ARBA00022679"/>
    </source>
</evidence>
<dbReference type="InterPro" id="IPR013761">
    <property type="entry name" value="SAM/pointed_sf"/>
</dbReference>
<keyword evidence="2" id="KW-0808">Transferase</keyword>
<dbReference type="PANTHER" id="PTHR44329">
    <property type="entry name" value="SERINE/THREONINE-PROTEIN KINASE TNNI3K-RELATED"/>
    <property type="match status" value="1"/>
</dbReference>
<feature type="domain" description="Protein kinase" evidence="8">
    <location>
        <begin position="1213"/>
        <end position="1620"/>
    </location>
</feature>
<dbReference type="InterPro" id="IPR017441">
    <property type="entry name" value="Protein_kinase_ATP_BS"/>
</dbReference>
<keyword evidence="4 10" id="KW-0418">Kinase</keyword>
<feature type="region of interest" description="Disordered" evidence="7">
    <location>
        <begin position="715"/>
        <end position="785"/>
    </location>
</feature>
<name>A0A0D9QGT6_PLAFR</name>
<feature type="compositionally biased region" description="Basic and acidic residues" evidence="7">
    <location>
        <begin position="754"/>
        <end position="772"/>
    </location>
</feature>
<dbReference type="EMBL" id="KQ001697">
    <property type="protein sequence ID" value="KJP86270.1"/>
    <property type="molecule type" value="Genomic_DNA"/>
</dbReference>
<dbReference type="PROSITE" id="PS00107">
    <property type="entry name" value="PROTEIN_KINASE_ATP"/>
    <property type="match status" value="1"/>
</dbReference>
<dbReference type="CDD" id="cd09487">
    <property type="entry name" value="SAM_superfamily"/>
    <property type="match status" value="1"/>
</dbReference>
<evidence type="ECO:0000313" key="10">
    <source>
        <dbReference type="EMBL" id="KJP86270.1"/>
    </source>
</evidence>
<dbReference type="InterPro" id="IPR001245">
    <property type="entry name" value="Ser-Thr/Tyr_kinase_cat_dom"/>
</dbReference>
<feature type="compositionally biased region" description="Basic and acidic residues" evidence="7">
    <location>
        <begin position="927"/>
        <end position="937"/>
    </location>
</feature>
<evidence type="ECO:0000256" key="1">
    <source>
        <dbReference type="ARBA" id="ARBA00022527"/>
    </source>
</evidence>
<feature type="region of interest" description="Disordered" evidence="7">
    <location>
        <begin position="89"/>
        <end position="226"/>
    </location>
</feature>
<dbReference type="SUPFAM" id="SSF56112">
    <property type="entry name" value="Protein kinase-like (PK-like)"/>
    <property type="match status" value="1"/>
</dbReference>
<dbReference type="PANTHER" id="PTHR44329:SF288">
    <property type="entry name" value="MITOGEN-ACTIVATED PROTEIN KINASE KINASE KINASE 20"/>
    <property type="match status" value="1"/>
</dbReference>
<reference evidence="10 11" key="1">
    <citation type="submission" date="2014-03" db="EMBL/GenBank/DDBJ databases">
        <title>The Genome Sequence of Plasmodium fragile nilgiri.</title>
        <authorList>
            <consortium name="The Broad Institute Genomics Platform"/>
            <consortium name="The Broad Institute Genome Sequencing Center for Infectious Disease"/>
            <person name="Neafsey D."/>
            <person name="Duraisingh M."/>
            <person name="Young S.K."/>
            <person name="Zeng Q."/>
            <person name="Gargeya S."/>
            <person name="Abouelleil A."/>
            <person name="Alvarado L."/>
            <person name="Chapman S.B."/>
            <person name="Gainer-Dewar J."/>
            <person name="Goldberg J."/>
            <person name="Griggs A."/>
            <person name="Gujja S."/>
            <person name="Hansen M."/>
            <person name="Howarth C."/>
            <person name="Imamovic A."/>
            <person name="Larimer J."/>
            <person name="Pearson M."/>
            <person name="Poon T.W."/>
            <person name="Priest M."/>
            <person name="Roberts A."/>
            <person name="Saif S."/>
            <person name="Shea T."/>
            <person name="Sykes S."/>
            <person name="Wortman J."/>
            <person name="Nusbaum C."/>
            <person name="Birren B."/>
        </authorList>
    </citation>
    <scope>NUCLEOTIDE SEQUENCE [LARGE SCALE GENOMIC DNA]</scope>
    <source>
        <strain evidence="11">nilgiri</strain>
    </source>
</reference>
<evidence type="ECO:0000256" key="3">
    <source>
        <dbReference type="ARBA" id="ARBA00022741"/>
    </source>
</evidence>
<dbReference type="Proteomes" id="UP000054561">
    <property type="component" value="Unassembled WGS sequence"/>
</dbReference>
<keyword evidence="11" id="KW-1185">Reference proteome</keyword>
<feature type="compositionally biased region" description="Basic and acidic residues" evidence="7">
    <location>
        <begin position="368"/>
        <end position="405"/>
    </location>
</feature>
<dbReference type="GO" id="GO:0005524">
    <property type="term" value="F:ATP binding"/>
    <property type="evidence" value="ECO:0007669"/>
    <property type="project" value="UniProtKB-UniRule"/>
</dbReference>
<evidence type="ECO:0000259" key="8">
    <source>
        <dbReference type="PROSITE" id="PS50011"/>
    </source>
</evidence>
<accession>A0A0D9QGT6</accession>